<sequence>MPAVIEATPAAKRQALLTYYKKGIKPVDPRQPIAEDLAQQMVQDLEKCNVSKDATIGVFDTFLTLTLTLQEHGYTNIVYFENKHTNLTPDQEKYYNTIEQGCKKIGVTYYIPPKNNYSWCNMKFDVIIGNPPYNKSEKVGSQRGSANSALWWEITQQSLKLLKPNGIISFITPSNIVNGADKFTSIVLGNARKYDLRTVDFGCSNFFKVGIPICRWVAVNKLTTDNNVVVTDGRVLDTTNTLKINEDVIYDEILHDMFNSEYDNLNFNMKQCYQYQQVEGYLKKKNLPIEWAKDLKKTQDDVYKYPVNINGKIKFSRVKWRMNGIPRLFIPKMQNPMTIEYSREWEADGSTFTMVFDTKEDALLTKGYLDNPLYRWVIEQTRVSGRLNANIICKLPNAPIEKILTADQLAYIQSQLS</sequence>
<evidence type="ECO:0000313" key="3">
    <source>
        <dbReference type="Proteomes" id="UP000221247"/>
    </source>
</evidence>
<proteinExistence type="predicted"/>
<keyword evidence="3" id="KW-1185">Reference proteome</keyword>
<dbReference type="RefSeq" id="YP_009791243.1">
    <property type="nucleotide sequence ID" value="NC_047838.1"/>
</dbReference>
<dbReference type="InterPro" id="IPR011639">
    <property type="entry name" value="MethylTrfase_TaqI-like_dom"/>
</dbReference>
<dbReference type="EMBL" id="MF351863">
    <property type="protein sequence ID" value="ASR76131.1"/>
    <property type="molecule type" value="Genomic_DNA"/>
</dbReference>
<gene>
    <name evidence="2" type="primary">86</name>
    <name evidence="2" type="ORF">PBI_BELLAMY_86</name>
</gene>
<feature type="domain" description="Type II methyltransferase M.TaqI-like" evidence="1">
    <location>
        <begin position="71"/>
        <end position="192"/>
    </location>
</feature>
<dbReference type="Proteomes" id="UP000221247">
    <property type="component" value="Segment"/>
</dbReference>
<accession>A0A222YVP3</accession>
<dbReference type="GeneID" id="54981416"/>
<dbReference type="InterPro" id="IPR002052">
    <property type="entry name" value="DNA_methylase_N6_adenine_CS"/>
</dbReference>
<dbReference type="Gene3D" id="3.40.50.150">
    <property type="entry name" value="Vaccinia Virus protein VP39"/>
    <property type="match status" value="1"/>
</dbReference>
<protein>
    <recommendedName>
        <fullName evidence="1">Type II methyltransferase M.TaqI-like domain-containing protein</fullName>
    </recommendedName>
</protein>
<dbReference type="PROSITE" id="PS00092">
    <property type="entry name" value="N6_MTASE"/>
    <property type="match status" value="1"/>
</dbReference>
<name>A0A222YVP3_9CAUD</name>
<dbReference type="Pfam" id="PF07669">
    <property type="entry name" value="Eco57I"/>
    <property type="match status" value="1"/>
</dbReference>
<dbReference type="PRINTS" id="PR00507">
    <property type="entry name" value="N12N6MTFRASE"/>
</dbReference>
<dbReference type="GO" id="GO:0006304">
    <property type="term" value="P:DNA modification"/>
    <property type="evidence" value="ECO:0007669"/>
    <property type="project" value="InterPro"/>
</dbReference>
<dbReference type="GO" id="GO:0008168">
    <property type="term" value="F:methyltransferase activity"/>
    <property type="evidence" value="ECO:0007669"/>
    <property type="project" value="InterPro"/>
</dbReference>
<organism evidence="2 3">
    <name type="scientific">Synechococcus phage Bellamy</name>
    <dbReference type="NCBI Taxonomy" id="2023996"/>
    <lineage>
        <taxon>Viruses</taxon>
        <taxon>Duplodnaviria</taxon>
        <taxon>Heunggongvirae</taxon>
        <taxon>Uroviricota</taxon>
        <taxon>Caudoviricetes</taxon>
        <taxon>Pantevenvirales</taxon>
        <taxon>Kyanoviridae</taxon>
        <taxon>Bellamyvirus</taxon>
        <taxon>Bellamyvirus bellamy</taxon>
    </lineage>
</organism>
<reference evidence="2 3" key="1">
    <citation type="submission" date="2017-06" db="EMBL/GenBank/DDBJ databases">
        <authorList>
            <person name="Kim H.J."/>
            <person name="Triplett B.A."/>
        </authorList>
    </citation>
    <scope>NUCLEOTIDE SEQUENCE [LARGE SCALE GENOMIC DNA]</scope>
</reference>
<dbReference type="GO" id="GO:0003676">
    <property type="term" value="F:nucleic acid binding"/>
    <property type="evidence" value="ECO:0007669"/>
    <property type="project" value="InterPro"/>
</dbReference>
<evidence type="ECO:0000259" key="1">
    <source>
        <dbReference type="Pfam" id="PF07669"/>
    </source>
</evidence>
<dbReference type="GO" id="GO:0032259">
    <property type="term" value="P:methylation"/>
    <property type="evidence" value="ECO:0007669"/>
    <property type="project" value="InterPro"/>
</dbReference>
<evidence type="ECO:0000313" key="2">
    <source>
        <dbReference type="EMBL" id="ASR76131.1"/>
    </source>
</evidence>
<dbReference type="KEGG" id="vg:54981416"/>
<dbReference type="InterPro" id="IPR029063">
    <property type="entry name" value="SAM-dependent_MTases_sf"/>
</dbReference>
<dbReference type="SUPFAM" id="SSF53335">
    <property type="entry name" value="S-adenosyl-L-methionine-dependent methyltransferases"/>
    <property type="match status" value="1"/>
</dbReference>